<accession>A0ABP1FTM1</accession>
<dbReference type="InterPro" id="IPR004101">
    <property type="entry name" value="Mur_ligase_C"/>
</dbReference>
<dbReference type="PANTHER" id="PTHR11136">
    <property type="entry name" value="FOLYLPOLYGLUTAMATE SYNTHASE-RELATED"/>
    <property type="match status" value="1"/>
</dbReference>
<dbReference type="InterPro" id="IPR036565">
    <property type="entry name" value="Mur-like_cat_sf"/>
</dbReference>
<keyword evidence="4" id="KW-0547">Nucleotide-binding</keyword>
<evidence type="ECO:0000259" key="8">
    <source>
        <dbReference type="Pfam" id="PF08245"/>
    </source>
</evidence>
<keyword evidence="3" id="KW-0479">Metal-binding</keyword>
<gene>
    <name evidence="9" type="primary">g3724</name>
    <name evidence="9" type="ORF">VP750_LOCUS3177</name>
</gene>
<protein>
    <submittedName>
        <fullName evidence="9">G3724 protein</fullName>
    </submittedName>
</protein>
<keyword evidence="5" id="KW-0067">ATP-binding</keyword>
<keyword evidence="2" id="KW-0436">Ligase</keyword>
<feature type="domain" description="Mur ligase C-terminal" evidence="7">
    <location>
        <begin position="338"/>
        <end position="469"/>
    </location>
</feature>
<dbReference type="NCBIfam" id="TIGR01499">
    <property type="entry name" value="folC"/>
    <property type="match status" value="1"/>
</dbReference>
<evidence type="ECO:0000256" key="6">
    <source>
        <dbReference type="ARBA" id="ARBA00022842"/>
    </source>
</evidence>
<dbReference type="EMBL" id="CAXHTA020000005">
    <property type="protein sequence ID" value="CAL5221518.1"/>
    <property type="molecule type" value="Genomic_DNA"/>
</dbReference>
<dbReference type="PANTHER" id="PTHR11136:SF0">
    <property type="entry name" value="DIHYDROFOLATE SYNTHETASE-RELATED"/>
    <property type="match status" value="1"/>
</dbReference>
<dbReference type="InterPro" id="IPR018109">
    <property type="entry name" value="Folylpolyglutamate_synth_CS"/>
</dbReference>
<evidence type="ECO:0000313" key="10">
    <source>
        <dbReference type="Proteomes" id="UP001497392"/>
    </source>
</evidence>
<name>A0ABP1FTM1_9CHLO</name>
<dbReference type="InterPro" id="IPR036615">
    <property type="entry name" value="Mur_ligase_C_dom_sf"/>
</dbReference>
<dbReference type="Gene3D" id="3.90.190.20">
    <property type="entry name" value="Mur ligase, C-terminal domain"/>
    <property type="match status" value="1"/>
</dbReference>
<feature type="domain" description="Mur ligase central" evidence="8">
    <location>
        <begin position="63"/>
        <end position="297"/>
    </location>
</feature>
<dbReference type="Pfam" id="PF02875">
    <property type="entry name" value="Mur_ligase_C"/>
    <property type="match status" value="1"/>
</dbReference>
<comment type="caution">
    <text evidence="9">The sequence shown here is derived from an EMBL/GenBank/DDBJ whole genome shotgun (WGS) entry which is preliminary data.</text>
</comment>
<evidence type="ECO:0000256" key="1">
    <source>
        <dbReference type="ARBA" id="ARBA00008276"/>
    </source>
</evidence>
<sequence>MRARCISAVTAGEQFLGDFVSYEAKGVPDRAGTDTEDGFDLGRMRRLLAALGSPQEAWPAVHVAGTKGKGSTTAFLACMLKSAGYKVGTYTSPHVLSLRERISIDAEPISTADFDDLVKQQEQTLLRCRDQEASALSHFEVMTALAYKHFQQHQVDIAVIEAGLGGARDATNMFTPSTLKLAIITAIGLEHQRALGDTLQEIAAAKAGIFKEGRPALIARQPESEAQTTLEECAQSAGCPVLKPQKTIQLQGMGTLEGHKTQMVHLSLEGSSSSRDVHMQLLGAVQLDNAETAVAAALQLRKDGFSKLTDEAIAAGLAAATLPGRFQILSLGTSSAQQEDPPWVVLDGAHTPASAQALVSTLREAFPSEPVVLVVAIADDKDHKGILSVLRKAAPKAVVFTSVAIAGAMTRAAAPGKLAAQWQLTGMMASGRPHRCRELIQASMPSAIEAARRELQAVEGRGIICVTGSLHAVAEALSTVDLQAQI</sequence>
<evidence type="ECO:0000259" key="7">
    <source>
        <dbReference type="Pfam" id="PF02875"/>
    </source>
</evidence>
<evidence type="ECO:0000256" key="3">
    <source>
        <dbReference type="ARBA" id="ARBA00022723"/>
    </source>
</evidence>
<dbReference type="Pfam" id="PF08245">
    <property type="entry name" value="Mur_ligase_M"/>
    <property type="match status" value="1"/>
</dbReference>
<dbReference type="InterPro" id="IPR013221">
    <property type="entry name" value="Mur_ligase_cen"/>
</dbReference>
<organism evidence="9 10">
    <name type="scientific">Coccomyxa viridis</name>
    <dbReference type="NCBI Taxonomy" id="1274662"/>
    <lineage>
        <taxon>Eukaryota</taxon>
        <taxon>Viridiplantae</taxon>
        <taxon>Chlorophyta</taxon>
        <taxon>core chlorophytes</taxon>
        <taxon>Trebouxiophyceae</taxon>
        <taxon>Trebouxiophyceae incertae sedis</taxon>
        <taxon>Coccomyxaceae</taxon>
        <taxon>Coccomyxa</taxon>
    </lineage>
</organism>
<keyword evidence="10" id="KW-1185">Reference proteome</keyword>
<reference evidence="9 10" key="1">
    <citation type="submission" date="2024-06" db="EMBL/GenBank/DDBJ databases">
        <authorList>
            <person name="Kraege A."/>
            <person name="Thomma B."/>
        </authorList>
    </citation>
    <scope>NUCLEOTIDE SEQUENCE [LARGE SCALE GENOMIC DNA]</scope>
</reference>
<dbReference type="SUPFAM" id="SSF53244">
    <property type="entry name" value="MurD-like peptide ligases, peptide-binding domain"/>
    <property type="match status" value="1"/>
</dbReference>
<dbReference type="SUPFAM" id="SSF53623">
    <property type="entry name" value="MurD-like peptide ligases, catalytic domain"/>
    <property type="match status" value="1"/>
</dbReference>
<comment type="similarity">
    <text evidence="1">Belongs to the folylpolyglutamate synthase family.</text>
</comment>
<dbReference type="Proteomes" id="UP001497392">
    <property type="component" value="Unassembled WGS sequence"/>
</dbReference>
<dbReference type="PROSITE" id="PS01011">
    <property type="entry name" value="FOLYLPOLYGLU_SYNT_1"/>
    <property type="match status" value="1"/>
</dbReference>
<dbReference type="InterPro" id="IPR001645">
    <property type="entry name" value="Folylpolyglutamate_synth"/>
</dbReference>
<proteinExistence type="inferred from homology"/>
<evidence type="ECO:0000313" key="9">
    <source>
        <dbReference type="EMBL" id="CAL5221518.1"/>
    </source>
</evidence>
<dbReference type="Gene3D" id="3.40.1190.10">
    <property type="entry name" value="Mur-like, catalytic domain"/>
    <property type="match status" value="1"/>
</dbReference>
<keyword evidence="6" id="KW-0460">Magnesium</keyword>
<evidence type="ECO:0000256" key="4">
    <source>
        <dbReference type="ARBA" id="ARBA00022741"/>
    </source>
</evidence>
<evidence type="ECO:0000256" key="2">
    <source>
        <dbReference type="ARBA" id="ARBA00022598"/>
    </source>
</evidence>
<evidence type="ECO:0000256" key="5">
    <source>
        <dbReference type="ARBA" id="ARBA00022840"/>
    </source>
</evidence>